<feature type="domain" description="Tc1-like transposase DDE" evidence="1">
    <location>
        <begin position="249"/>
        <end position="374"/>
    </location>
</feature>
<dbReference type="EnsemblMetazoa" id="XM_050660660.1">
    <property type="protein sequence ID" value="XP_050516617.1"/>
    <property type="gene ID" value="LOC126891483"/>
</dbReference>
<dbReference type="GeneID" id="126891483"/>
<dbReference type="RefSeq" id="XP_050516617.1">
    <property type="nucleotide sequence ID" value="XM_050660660.1"/>
</dbReference>
<dbReference type="InterPro" id="IPR036397">
    <property type="entry name" value="RNaseH_sf"/>
</dbReference>
<dbReference type="InterPro" id="IPR038717">
    <property type="entry name" value="Tc1-like_DDE_dom"/>
</dbReference>
<proteinExistence type="predicted"/>
<name>A0ABM5L2F6_DIAVI</name>
<evidence type="ECO:0000313" key="3">
    <source>
        <dbReference type="Proteomes" id="UP001652700"/>
    </source>
</evidence>
<organism evidence="2 3">
    <name type="scientific">Diabrotica virgifera virgifera</name>
    <name type="common">western corn rootworm</name>
    <dbReference type="NCBI Taxonomy" id="50390"/>
    <lineage>
        <taxon>Eukaryota</taxon>
        <taxon>Metazoa</taxon>
        <taxon>Ecdysozoa</taxon>
        <taxon>Arthropoda</taxon>
        <taxon>Hexapoda</taxon>
        <taxon>Insecta</taxon>
        <taxon>Pterygota</taxon>
        <taxon>Neoptera</taxon>
        <taxon>Endopterygota</taxon>
        <taxon>Coleoptera</taxon>
        <taxon>Polyphaga</taxon>
        <taxon>Cucujiformia</taxon>
        <taxon>Chrysomeloidea</taxon>
        <taxon>Chrysomelidae</taxon>
        <taxon>Galerucinae</taxon>
        <taxon>Diabroticina</taxon>
        <taxon>Diabroticites</taxon>
        <taxon>Diabrotica</taxon>
    </lineage>
</organism>
<keyword evidence="3" id="KW-1185">Reference proteome</keyword>
<dbReference type="Gene3D" id="3.30.420.10">
    <property type="entry name" value="Ribonuclease H-like superfamily/Ribonuclease H"/>
    <property type="match status" value="1"/>
</dbReference>
<dbReference type="Proteomes" id="UP001652700">
    <property type="component" value="Unplaced"/>
</dbReference>
<evidence type="ECO:0000259" key="1">
    <source>
        <dbReference type="Pfam" id="PF13358"/>
    </source>
</evidence>
<protein>
    <recommendedName>
        <fullName evidence="1">Tc1-like transposase DDE domain-containing protein</fullName>
    </recommendedName>
</protein>
<reference evidence="2" key="1">
    <citation type="submission" date="2025-05" db="UniProtKB">
        <authorList>
            <consortium name="EnsemblMetazoa"/>
        </authorList>
    </citation>
    <scope>IDENTIFICATION</scope>
</reference>
<accession>A0ABM5L2F6</accession>
<dbReference type="Pfam" id="PF13358">
    <property type="entry name" value="DDE_3"/>
    <property type="match status" value="1"/>
</dbReference>
<evidence type="ECO:0000313" key="2">
    <source>
        <dbReference type="EnsemblMetazoa" id="XP_050516617.1"/>
    </source>
</evidence>
<dbReference type="PANTHER" id="PTHR33939:SF1">
    <property type="entry name" value="DUF4371 DOMAIN-CONTAINING PROTEIN"/>
    <property type="match status" value="1"/>
</dbReference>
<dbReference type="PANTHER" id="PTHR33939">
    <property type="entry name" value="PROTEIN CBG22215"/>
    <property type="match status" value="1"/>
</dbReference>
<sequence>MEFKSNLKGKVLNNQTREVIADVIHFMRNEAKNNEPCRDLKKVQERVVLATGVSLSSVQKIAREMQLIEDGECSSFVTPNKKRKKTASKTCLDDFDIGRLRRYIMDFCITQKQVPTLKRIHRTFAEEYNYSGSIESLRKVIRKMGFRWRKTRTNRKLLMEKPNIQHLRLNFLRSMKRYRNANRPIIYMDETYVHSSHTYQKSWSDSSNKGIQKPVSKGQMLVIVHAGGESGFVKNAYLRYKPTIKTGDYHDSMNYDNYKKWLQEKLIPNLPPNSVLVIDNAPYHNVQIEKCPTMSSRKAEMQQWLTTRNISFTDDMLKFELYDIIKLHKPRFKTYEIDKVLEEKGHSVLRLPPYHPDLNPIELVWASMKQYVAEKNVSFDFKLVESLCDEFFNSFSVEQWKKRCEHVKKIEQSYTAQQPAFDTVVDQIIINVGVDSDSDCENDWIDSDSESDDS</sequence>